<comment type="caution">
    <text evidence="1">The sequence shown here is derived from an EMBL/GenBank/DDBJ whole genome shotgun (WGS) entry which is preliminary data.</text>
</comment>
<gene>
    <name evidence="1" type="ORF">ACJEBM_14790</name>
</gene>
<accession>A0ACC7MV83</accession>
<evidence type="ECO:0000313" key="1">
    <source>
        <dbReference type="EMBL" id="MFK9081943.1"/>
    </source>
</evidence>
<sequence>MRINLSPQRRDDVLEVVKQGSALVLNGEVFDFSPMAAGDTLPAAAINSEWFDGAVAHVGGELVVTLILPNPWNYSREQAFPVPLLNVPDGPVVFPLPLLEVADEQY</sequence>
<dbReference type="Proteomes" id="UP001622950">
    <property type="component" value="Unassembled WGS sequence"/>
</dbReference>
<proteinExistence type="predicted"/>
<organism evidence="1 2">
    <name type="scientific">Pseudomonas neuropathica</name>
    <dbReference type="NCBI Taxonomy" id="2730425"/>
    <lineage>
        <taxon>Bacteria</taxon>
        <taxon>Pseudomonadati</taxon>
        <taxon>Pseudomonadota</taxon>
        <taxon>Gammaproteobacteria</taxon>
        <taxon>Pseudomonadales</taxon>
        <taxon>Pseudomonadaceae</taxon>
        <taxon>Pseudomonas</taxon>
    </lineage>
</organism>
<dbReference type="EMBL" id="JBJHQE010000025">
    <property type="protein sequence ID" value="MFK9081943.1"/>
    <property type="molecule type" value="Genomic_DNA"/>
</dbReference>
<evidence type="ECO:0000313" key="2">
    <source>
        <dbReference type="Proteomes" id="UP001622950"/>
    </source>
</evidence>
<keyword evidence="2" id="KW-1185">Reference proteome</keyword>
<protein>
    <submittedName>
        <fullName evidence="1">Uncharacterized protein</fullName>
    </submittedName>
</protein>
<reference evidence="1" key="1">
    <citation type="submission" date="2024-11" db="EMBL/GenBank/DDBJ databases">
        <authorList>
            <person name="Lucas J.A."/>
        </authorList>
    </citation>
    <scope>NUCLEOTIDE SEQUENCE</scope>
    <source>
        <strain evidence="1">Z 8.8</strain>
    </source>
</reference>
<name>A0ACC7MV83_9PSED</name>